<dbReference type="InterPro" id="IPR036291">
    <property type="entry name" value="NAD(P)-bd_dom_sf"/>
</dbReference>
<dbReference type="GO" id="GO:0005739">
    <property type="term" value="C:mitochondrion"/>
    <property type="evidence" value="ECO:0007669"/>
    <property type="project" value="TreeGrafter"/>
</dbReference>
<dbReference type="Gene3D" id="3.40.50.720">
    <property type="entry name" value="NAD(P)-binding Rossmann-like Domain"/>
    <property type="match status" value="1"/>
</dbReference>
<dbReference type="GO" id="GO:0044877">
    <property type="term" value="F:protein-containing complex binding"/>
    <property type="evidence" value="ECO:0007669"/>
    <property type="project" value="TreeGrafter"/>
</dbReference>
<evidence type="ECO:0000313" key="3">
    <source>
        <dbReference type="Proteomes" id="UP000243052"/>
    </source>
</evidence>
<dbReference type="InterPro" id="IPR051207">
    <property type="entry name" value="ComplexI_NDUFA9_subunit"/>
</dbReference>
<evidence type="ECO:0000313" key="2">
    <source>
        <dbReference type="EMBL" id="AMD22890.1"/>
    </source>
</evidence>
<sequence length="271" mass="30166">MKRNLVVLGGNGFLGKRICQLALHSGKFSNITSLSRSGIPPANDEPWMDSINWERCDVLDPATYVDHLKEATDVVHSIGILLENPDYKANLRKGPLSLASNLFNMVLPLNKNPLKTDPKFTYDAINRYSASLLAETFAEMVDASGERRPTITYISADKGFPLIPSGYINSKRAAEVEIMRQESKIRPILLRPGFMFDESRNAEAGRAVIKSFLDILNCGNQLILRKNISFVNDLIRPVVSTQQVSRALLHFLEDENHAGVVSLESILEVKA</sequence>
<dbReference type="AlphaFoldDB" id="A0A120K2X3"/>
<feature type="domain" description="NAD-dependent epimerase/dehydratase" evidence="1">
    <location>
        <begin position="6"/>
        <end position="90"/>
    </location>
</feature>
<name>A0A120K2X3_9SACH</name>
<accession>A0A120K2X3</accession>
<dbReference type="OrthoDB" id="276721at2759"/>
<dbReference type="EMBL" id="CP014248">
    <property type="protein sequence ID" value="AMD22890.1"/>
    <property type="molecule type" value="Genomic_DNA"/>
</dbReference>
<dbReference type="SUPFAM" id="SSF51735">
    <property type="entry name" value="NAD(P)-binding Rossmann-fold domains"/>
    <property type="match status" value="1"/>
</dbReference>
<organism evidence="2 3">
    <name type="scientific">Eremothecium sinecaudum</name>
    <dbReference type="NCBI Taxonomy" id="45286"/>
    <lineage>
        <taxon>Eukaryota</taxon>
        <taxon>Fungi</taxon>
        <taxon>Dikarya</taxon>
        <taxon>Ascomycota</taxon>
        <taxon>Saccharomycotina</taxon>
        <taxon>Saccharomycetes</taxon>
        <taxon>Saccharomycetales</taxon>
        <taxon>Saccharomycetaceae</taxon>
        <taxon>Eremothecium</taxon>
    </lineage>
</organism>
<reference evidence="2 3" key="1">
    <citation type="submission" date="2016-01" db="EMBL/GenBank/DDBJ databases">
        <title>Genome sequence of the yeast Holleya sinecauda.</title>
        <authorList>
            <person name="Dietrich F.S."/>
        </authorList>
    </citation>
    <scope>NUCLEOTIDE SEQUENCE [LARGE SCALE GENOMIC DNA]</scope>
    <source>
        <strain evidence="2 3">ATCC 58844</strain>
    </source>
</reference>
<evidence type="ECO:0000259" key="1">
    <source>
        <dbReference type="Pfam" id="PF01370"/>
    </source>
</evidence>
<protein>
    <submittedName>
        <fullName evidence="2">HHR121Cp</fullName>
    </submittedName>
</protein>
<dbReference type="PANTHER" id="PTHR12126:SF16">
    <property type="entry name" value="MIOREX COMPLEX COMPONENT 2"/>
    <property type="match status" value="1"/>
</dbReference>
<dbReference type="InterPro" id="IPR001509">
    <property type="entry name" value="Epimerase_deHydtase"/>
</dbReference>
<gene>
    <name evidence="2" type="ORF">AW171_hschr84950</name>
</gene>
<dbReference type="STRING" id="45286.A0A120K2X3"/>
<dbReference type="PANTHER" id="PTHR12126">
    <property type="entry name" value="NADH-UBIQUINONE OXIDOREDUCTASE 39 KDA SUBUNIT-RELATED"/>
    <property type="match status" value="1"/>
</dbReference>
<dbReference type="Pfam" id="PF01370">
    <property type="entry name" value="Epimerase"/>
    <property type="match status" value="1"/>
</dbReference>
<dbReference type="RefSeq" id="XP_017989886.1">
    <property type="nucleotide sequence ID" value="XM_018134397.1"/>
</dbReference>
<dbReference type="Proteomes" id="UP000243052">
    <property type="component" value="Chromosome viii"/>
</dbReference>
<keyword evidence="3" id="KW-1185">Reference proteome</keyword>
<dbReference type="GeneID" id="28726256"/>
<proteinExistence type="predicted"/>